<accession>A0ABP6NG26</accession>
<feature type="region of interest" description="Disordered" evidence="1">
    <location>
        <begin position="33"/>
        <end position="72"/>
    </location>
</feature>
<protein>
    <submittedName>
        <fullName evidence="2">Uncharacterized protein</fullName>
    </submittedName>
</protein>
<evidence type="ECO:0000313" key="2">
    <source>
        <dbReference type="EMBL" id="GAA3147040.1"/>
    </source>
</evidence>
<sequence length="72" mass="7896">MRLAAEEIAGPTYLAAGATCELHQSHRHRRVDLTPAAPMGDSATNTLPRTRLQLRGQQQVPAHPWDAANTNR</sequence>
<keyword evidence="3" id="KW-1185">Reference proteome</keyword>
<comment type="caution">
    <text evidence="2">The sequence shown here is derived from an EMBL/GenBank/DDBJ whole genome shotgun (WGS) entry which is preliminary data.</text>
</comment>
<name>A0ABP6NG26_9ACTN</name>
<proteinExistence type="predicted"/>
<evidence type="ECO:0000313" key="3">
    <source>
        <dbReference type="Proteomes" id="UP001500893"/>
    </source>
</evidence>
<dbReference type="Proteomes" id="UP001500893">
    <property type="component" value="Unassembled WGS sequence"/>
</dbReference>
<dbReference type="EMBL" id="BAAAVM010000049">
    <property type="protein sequence ID" value="GAA3147040.1"/>
    <property type="molecule type" value="Genomic_DNA"/>
</dbReference>
<reference evidence="3" key="1">
    <citation type="journal article" date="2019" name="Int. J. Syst. Evol. Microbiol.">
        <title>The Global Catalogue of Microorganisms (GCM) 10K type strain sequencing project: providing services to taxonomists for standard genome sequencing and annotation.</title>
        <authorList>
            <consortium name="The Broad Institute Genomics Platform"/>
            <consortium name="The Broad Institute Genome Sequencing Center for Infectious Disease"/>
            <person name="Wu L."/>
            <person name="Ma J."/>
        </authorList>
    </citation>
    <scope>NUCLEOTIDE SEQUENCE [LARGE SCALE GENOMIC DNA]</scope>
    <source>
        <strain evidence="3">JCM 11574</strain>
    </source>
</reference>
<gene>
    <name evidence="2" type="ORF">GCM10010521_37770</name>
</gene>
<organism evidence="2 3">
    <name type="scientific">Streptomyces rameus</name>
    <dbReference type="NCBI Taxonomy" id="68261"/>
    <lineage>
        <taxon>Bacteria</taxon>
        <taxon>Bacillati</taxon>
        <taxon>Actinomycetota</taxon>
        <taxon>Actinomycetes</taxon>
        <taxon>Kitasatosporales</taxon>
        <taxon>Streptomycetaceae</taxon>
        <taxon>Streptomyces</taxon>
    </lineage>
</organism>
<evidence type="ECO:0000256" key="1">
    <source>
        <dbReference type="SAM" id="MobiDB-lite"/>
    </source>
</evidence>